<proteinExistence type="predicted"/>
<keyword evidence="1" id="KW-0472">Membrane</keyword>
<feature type="transmembrane region" description="Helical" evidence="1">
    <location>
        <begin position="32"/>
        <end position="51"/>
    </location>
</feature>
<evidence type="ECO:0000313" key="2">
    <source>
        <dbReference type="EMBL" id="XDU70894.1"/>
    </source>
</evidence>
<accession>A0AB39VL61</accession>
<sequence>MKMNQQNDGFWTHFWATLTAIASAAGLSTEQWIYVLCALFGAMLSFSTYLNNRNALKVKQKLDEKRTDAMVSFLAGRKDNSEVDPAHVAEEVKNAMEQVE</sequence>
<evidence type="ECO:0008006" key="3">
    <source>
        <dbReference type="Google" id="ProtNLM"/>
    </source>
</evidence>
<name>A0AB39VL61_9GAMM</name>
<keyword evidence="1" id="KW-0812">Transmembrane</keyword>
<reference evidence="2" key="1">
    <citation type="submission" date="2024-07" db="EMBL/GenBank/DDBJ databases">
        <authorList>
            <person name="Biller S.J."/>
        </authorList>
    </citation>
    <scope>NUCLEOTIDE SEQUENCE</scope>
    <source>
        <strain evidence="2">WC2420</strain>
    </source>
</reference>
<dbReference type="EMBL" id="CP165628">
    <property type="protein sequence ID" value="XDU70894.1"/>
    <property type="molecule type" value="Genomic_DNA"/>
</dbReference>
<organism evidence="2">
    <name type="scientific">Rouxiella sp. WC2420</name>
    <dbReference type="NCBI Taxonomy" id="3234145"/>
    <lineage>
        <taxon>Bacteria</taxon>
        <taxon>Pseudomonadati</taxon>
        <taxon>Pseudomonadota</taxon>
        <taxon>Gammaproteobacteria</taxon>
        <taxon>Enterobacterales</taxon>
        <taxon>Yersiniaceae</taxon>
        <taxon>Rouxiella</taxon>
    </lineage>
</organism>
<keyword evidence="1" id="KW-1133">Transmembrane helix</keyword>
<protein>
    <recommendedName>
        <fullName evidence="3">Holin</fullName>
    </recommendedName>
</protein>
<dbReference type="AlphaFoldDB" id="A0AB39VL61"/>
<dbReference type="RefSeq" id="WP_369788336.1">
    <property type="nucleotide sequence ID" value="NZ_CP165628.1"/>
</dbReference>
<gene>
    <name evidence="2" type="ORF">AB3G37_15095</name>
</gene>
<evidence type="ECO:0000256" key="1">
    <source>
        <dbReference type="SAM" id="Phobius"/>
    </source>
</evidence>